<evidence type="ECO:0000313" key="2">
    <source>
        <dbReference type="EMBL" id="RJG40060.1"/>
    </source>
</evidence>
<accession>A0A418YAS6</accession>
<reference evidence="2 3" key="1">
    <citation type="submission" date="2018-09" db="EMBL/GenBank/DDBJ databases">
        <authorList>
            <person name="Wang F."/>
        </authorList>
    </citation>
    <scope>NUCLEOTIDE SEQUENCE [LARGE SCALE GENOMIC DNA]</scope>
    <source>
        <strain evidence="2 3">PLHSC7-2</strain>
    </source>
</reference>
<dbReference type="EMBL" id="QZCH01000030">
    <property type="protein sequence ID" value="RJG40060.1"/>
    <property type="molecule type" value="Genomic_DNA"/>
</dbReference>
<comment type="caution">
    <text evidence="2">The sequence shown here is derived from an EMBL/GenBank/DDBJ whole genome shotgun (WGS) entry which is preliminary data.</text>
</comment>
<reference evidence="2 3" key="2">
    <citation type="submission" date="2019-01" db="EMBL/GenBank/DDBJ databases">
        <title>Motilimonas pumilus sp. nov., isolated from the gut of sea cucumber (Apostichopus japonicus).</title>
        <authorList>
            <person name="Wang F.-Q."/>
            <person name="Ren L.-H."/>
            <person name="Lin Y.-W."/>
            <person name="Sun G.-H."/>
            <person name="Du Z.-J."/>
            <person name="Zhao J.-X."/>
            <person name="Liu X.-J."/>
            <person name="Liu L.-J."/>
        </authorList>
    </citation>
    <scope>NUCLEOTIDE SEQUENCE [LARGE SCALE GENOMIC DNA]</scope>
    <source>
        <strain evidence="2 3">PLHSC7-2</strain>
    </source>
</reference>
<dbReference type="InterPro" id="IPR057271">
    <property type="entry name" value="YagK_YfjJ_C"/>
</dbReference>
<proteinExistence type="predicted"/>
<organism evidence="2 3">
    <name type="scientific">Motilimonas pumila</name>
    <dbReference type="NCBI Taxonomy" id="2303987"/>
    <lineage>
        <taxon>Bacteria</taxon>
        <taxon>Pseudomonadati</taxon>
        <taxon>Pseudomonadota</taxon>
        <taxon>Gammaproteobacteria</taxon>
        <taxon>Alteromonadales</taxon>
        <taxon>Alteromonadales genera incertae sedis</taxon>
        <taxon>Motilimonas</taxon>
    </lineage>
</organism>
<dbReference type="RefSeq" id="WP_119912088.1">
    <property type="nucleotide sequence ID" value="NZ_QZCH01000030.1"/>
</dbReference>
<evidence type="ECO:0000259" key="1">
    <source>
        <dbReference type="Pfam" id="PF11726"/>
    </source>
</evidence>
<dbReference type="OrthoDB" id="5701642at2"/>
<dbReference type="Pfam" id="PF11726">
    <property type="entry name" value="YagK_YfjJ_C"/>
    <property type="match status" value="1"/>
</dbReference>
<protein>
    <submittedName>
        <fullName evidence="2">Inovirus Gp2 family protein</fullName>
    </submittedName>
</protein>
<dbReference type="AlphaFoldDB" id="A0A418YAS6"/>
<name>A0A418YAS6_9GAMM</name>
<evidence type="ECO:0000313" key="3">
    <source>
        <dbReference type="Proteomes" id="UP000283255"/>
    </source>
</evidence>
<dbReference type="Proteomes" id="UP000283255">
    <property type="component" value="Unassembled WGS sequence"/>
</dbReference>
<keyword evidence="3" id="KW-1185">Reference proteome</keyword>
<gene>
    <name evidence="2" type="ORF">D1Z90_17495</name>
</gene>
<sequence>MMNNLYNSTNNKSLTFNGLEVLSNLTLSEAYLSSIYNLMDRAMAEQARTTVLRFDLHLPNLQTYLEEPTQEYSSNVITRFIESFKAQVRAGIAKKEREGKRVHPCTIRYVWAKEMNAATQPHYHVALILNKDAYFGFGDYRELRNNLAGKLYRAWASALMYENPEDVVSLIHIPSDTPYYHLDRNSSDYLQQCNDVFRRLSYLAKYETKQYGSRSKNFSCSRV</sequence>
<feature type="domain" description="YagK/YfjJ C-terminal" evidence="1">
    <location>
        <begin position="45"/>
        <end position="221"/>
    </location>
</feature>